<evidence type="ECO:0000256" key="1">
    <source>
        <dbReference type="SAM" id="SignalP"/>
    </source>
</evidence>
<keyword evidence="1" id="KW-0732">Signal</keyword>
<evidence type="ECO:0000313" key="3">
    <source>
        <dbReference type="Proteomes" id="UP000199296"/>
    </source>
</evidence>
<sequence length="673" mass="72575">MKIMNLKNNIRVSILMLLLLSMISCTEDEGLTKIDLEAPSNIDATISIEQDNSGEVTFTPTGQNANEFFMNFGDGSELSDTIAAGETFKHIYAEGNYDVELFALNIADEITQATKPLVVSFLPPENLEVTITKFPADPLSVNVSATADNAAGFEVTFGEMPDETPVSFGLGDIVSYTYSSVGDFEITVTALSGGEATTSYSETITITDPLVFPVDFESATVDYTFYNFGGGESAGVPIVANPDPNAVNDSETVASYTKVAGSETWAGTSTTLSAPIDFTNGTLIKMDVYSPQAGVPVLFKIENGLDNTIFVESQESTTVANEWETLTFDMSALDLSTTYEVLAIFFNFNTAGSGETYYFDNLRTASAVDISLPLRFEQDAAIYNFIGFGGGSAAVIANPDASGLNTSSQVVRQNKSSGSQVWAGVVTDLTEKVDFSISTTLTMKVWSPTANIPVLLKFEDPNDPNTFVETTSIVPEANKWVEVEFDFAGADPSLNFGRMAVFFDFGTAGTGADYYFDDINYSGKAIEDFEGTAPAFIVFGNIDPVEVVSNPNPTGINTTSQVANLTKTAGSETWAGALFEVDTPLDLDTFSKIRVLTHSPTSGIPIKLKLENQDASVTHEVDITNTVANDWEELVYDFSGAPEADYMRIVIFFDFGTAGDGSEYYYDEIKLVN</sequence>
<dbReference type="SUPFAM" id="SSF49785">
    <property type="entry name" value="Galactose-binding domain-like"/>
    <property type="match status" value="2"/>
</dbReference>
<evidence type="ECO:0000313" key="2">
    <source>
        <dbReference type="EMBL" id="SDG38073.1"/>
    </source>
</evidence>
<reference evidence="2 3" key="1">
    <citation type="submission" date="2016-10" db="EMBL/GenBank/DDBJ databases">
        <authorList>
            <person name="de Groot N.N."/>
        </authorList>
    </citation>
    <scope>NUCLEOTIDE SEQUENCE [LARGE SCALE GENOMIC DNA]</scope>
    <source>
        <strain evidence="2 3">DSM 19803</strain>
    </source>
</reference>
<name>A0A1G7TRV8_9FLAO</name>
<evidence type="ECO:0008006" key="4">
    <source>
        <dbReference type="Google" id="ProtNLM"/>
    </source>
</evidence>
<dbReference type="PROSITE" id="PS51257">
    <property type="entry name" value="PROKAR_LIPOPROTEIN"/>
    <property type="match status" value="1"/>
</dbReference>
<dbReference type="Gene3D" id="2.60.120.260">
    <property type="entry name" value="Galactose-binding domain-like"/>
    <property type="match status" value="3"/>
</dbReference>
<keyword evidence="3" id="KW-1185">Reference proteome</keyword>
<feature type="signal peptide" evidence="1">
    <location>
        <begin position="1"/>
        <end position="27"/>
    </location>
</feature>
<organism evidence="2 3">
    <name type="scientific">Psychroflexus sediminis</name>
    <dbReference type="NCBI Taxonomy" id="470826"/>
    <lineage>
        <taxon>Bacteria</taxon>
        <taxon>Pseudomonadati</taxon>
        <taxon>Bacteroidota</taxon>
        <taxon>Flavobacteriia</taxon>
        <taxon>Flavobacteriales</taxon>
        <taxon>Flavobacteriaceae</taxon>
        <taxon>Psychroflexus</taxon>
    </lineage>
</organism>
<dbReference type="Proteomes" id="UP000199296">
    <property type="component" value="Unassembled WGS sequence"/>
</dbReference>
<dbReference type="EMBL" id="FNCW01000001">
    <property type="protein sequence ID" value="SDG38073.1"/>
    <property type="molecule type" value="Genomic_DNA"/>
</dbReference>
<dbReference type="Gene3D" id="2.60.40.10">
    <property type="entry name" value="Immunoglobulins"/>
    <property type="match status" value="1"/>
</dbReference>
<gene>
    <name evidence="2" type="ORF">SAMN04488027_10121</name>
</gene>
<dbReference type="InterPro" id="IPR008979">
    <property type="entry name" value="Galactose-bd-like_sf"/>
</dbReference>
<feature type="chain" id="PRO_5011563168" description="PKD domain-containing protein" evidence="1">
    <location>
        <begin position="28"/>
        <end position="673"/>
    </location>
</feature>
<dbReference type="AlphaFoldDB" id="A0A1G7TRV8"/>
<proteinExistence type="predicted"/>
<accession>A0A1G7TRV8</accession>
<protein>
    <recommendedName>
        <fullName evidence="4">PKD domain-containing protein</fullName>
    </recommendedName>
</protein>
<dbReference type="STRING" id="470826.SAMN04488027_10121"/>
<dbReference type="InterPro" id="IPR013783">
    <property type="entry name" value="Ig-like_fold"/>
</dbReference>